<dbReference type="CDD" id="cd17473">
    <property type="entry name" value="MFS_arabinose_efflux_permease_like"/>
    <property type="match status" value="1"/>
</dbReference>
<dbReference type="EMBL" id="CP117418">
    <property type="protein sequence ID" value="WCT80055.1"/>
    <property type="molecule type" value="Genomic_DNA"/>
</dbReference>
<name>A0ABY7U4P5_9SPHN</name>
<feature type="transmembrane region" description="Helical" evidence="7">
    <location>
        <begin position="55"/>
        <end position="77"/>
    </location>
</feature>
<dbReference type="Pfam" id="PF07690">
    <property type="entry name" value="MFS_1"/>
    <property type="match status" value="1"/>
</dbReference>
<dbReference type="InterPro" id="IPR005829">
    <property type="entry name" value="Sugar_transporter_CS"/>
</dbReference>
<dbReference type="Gene3D" id="1.20.1250.20">
    <property type="entry name" value="MFS general substrate transporter like domains"/>
    <property type="match status" value="1"/>
</dbReference>
<dbReference type="InterPro" id="IPR036259">
    <property type="entry name" value="MFS_trans_sf"/>
</dbReference>
<feature type="transmembrane region" description="Helical" evidence="7">
    <location>
        <begin position="213"/>
        <end position="234"/>
    </location>
</feature>
<dbReference type="InterPro" id="IPR020846">
    <property type="entry name" value="MFS_dom"/>
</dbReference>
<gene>
    <name evidence="9" type="ORF">PQ457_18530</name>
</gene>
<proteinExistence type="predicted"/>
<keyword evidence="4 7" id="KW-0812">Transmembrane</keyword>
<feature type="domain" description="Major facilitator superfamily (MFS) profile" evidence="8">
    <location>
        <begin position="16"/>
        <end position="394"/>
    </location>
</feature>
<keyword evidence="10" id="KW-1185">Reference proteome</keyword>
<comment type="subcellular location">
    <subcellularLocation>
        <location evidence="1">Cell membrane</location>
        <topology evidence="1">Multi-pass membrane protein</topology>
    </subcellularLocation>
</comment>
<evidence type="ECO:0000256" key="2">
    <source>
        <dbReference type="ARBA" id="ARBA00022448"/>
    </source>
</evidence>
<keyword evidence="3" id="KW-1003">Cell membrane</keyword>
<sequence>MNPFSRFFAGMTLRPQGLTLIAAGFLPVFAIVTMFPIVAAMIRHFDNDPAAASKVPLMVTAPGLTVAVLSPFAGLIVDRFGRRRLLLVSTLLYGALGSAPFLLDDIDQIFATRLLLGACEAGILTIVNTLIADYWDDTGRKNWLFVQGFVGTFFGSAAMLASGLIAGVRWNGGFLIYLVAFPIFAAMLAFIYEPRPKDQRPEAATPTRTPFPWIEAIAVVLVTFSASALYYLFIVNGSIAFAEIGVTDTAELSRLTYIPSLFVMLGAVIFRIFAKRSNAVQLTAFLLFLGTGLVGVGLSKSLPAMILAVTVQQIGAGMAVPTLIAWAQTKFTFEHRGRGMGAWTSAFFMGQFASAWVANNLAQAAGSMRGGFLIAGMVAAASCGAVILWGLLGRGKARFAV</sequence>
<geneLocation type="plasmid" evidence="9 10">
    <name>unnamed1</name>
</geneLocation>
<feature type="transmembrane region" description="Helical" evidence="7">
    <location>
        <begin position="20"/>
        <end position="43"/>
    </location>
</feature>
<dbReference type="InterPro" id="IPR050171">
    <property type="entry name" value="MFS_Transporters"/>
</dbReference>
<feature type="transmembrane region" description="Helical" evidence="7">
    <location>
        <begin position="84"/>
        <end position="103"/>
    </location>
</feature>
<accession>A0ABY7U4P5</accession>
<dbReference type="PROSITE" id="PS00216">
    <property type="entry name" value="SUGAR_TRANSPORT_1"/>
    <property type="match status" value="1"/>
</dbReference>
<evidence type="ECO:0000256" key="7">
    <source>
        <dbReference type="SAM" id="Phobius"/>
    </source>
</evidence>
<protein>
    <submittedName>
        <fullName evidence="9">MFS transporter</fullName>
    </submittedName>
</protein>
<evidence type="ECO:0000259" key="8">
    <source>
        <dbReference type="PROSITE" id="PS50850"/>
    </source>
</evidence>
<dbReference type="SUPFAM" id="SSF103473">
    <property type="entry name" value="MFS general substrate transporter"/>
    <property type="match status" value="1"/>
</dbReference>
<evidence type="ECO:0000256" key="3">
    <source>
        <dbReference type="ARBA" id="ARBA00022475"/>
    </source>
</evidence>
<organism evidence="9 10">
    <name type="scientific">Novosphingobium humi</name>
    <dbReference type="NCBI Taxonomy" id="2282397"/>
    <lineage>
        <taxon>Bacteria</taxon>
        <taxon>Pseudomonadati</taxon>
        <taxon>Pseudomonadota</taxon>
        <taxon>Alphaproteobacteria</taxon>
        <taxon>Sphingomonadales</taxon>
        <taxon>Sphingomonadaceae</taxon>
        <taxon>Novosphingobium</taxon>
    </lineage>
</organism>
<keyword evidence="6 7" id="KW-0472">Membrane</keyword>
<feature type="transmembrane region" description="Helical" evidence="7">
    <location>
        <begin position="280"/>
        <end position="298"/>
    </location>
</feature>
<feature type="transmembrane region" description="Helical" evidence="7">
    <location>
        <begin position="370"/>
        <end position="392"/>
    </location>
</feature>
<dbReference type="InterPro" id="IPR011701">
    <property type="entry name" value="MFS"/>
</dbReference>
<feature type="transmembrane region" description="Helical" evidence="7">
    <location>
        <begin position="143"/>
        <end position="168"/>
    </location>
</feature>
<feature type="transmembrane region" description="Helical" evidence="7">
    <location>
        <begin position="254"/>
        <end position="273"/>
    </location>
</feature>
<evidence type="ECO:0000256" key="1">
    <source>
        <dbReference type="ARBA" id="ARBA00004651"/>
    </source>
</evidence>
<evidence type="ECO:0000256" key="4">
    <source>
        <dbReference type="ARBA" id="ARBA00022692"/>
    </source>
</evidence>
<dbReference type="PROSITE" id="PS50850">
    <property type="entry name" value="MFS"/>
    <property type="match status" value="1"/>
</dbReference>
<evidence type="ECO:0000313" key="10">
    <source>
        <dbReference type="Proteomes" id="UP001218231"/>
    </source>
</evidence>
<keyword evidence="2" id="KW-0813">Transport</keyword>
<evidence type="ECO:0000256" key="6">
    <source>
        <dbReference type="ARBA" id="ARBA00023136"/>
    </source>
</evidence>
<dbReference type="PANTHER" id="PTHR23517">
    <property type="entry name" value="RESISTANCE PROTEIN MDTM, PUTATIVE-RELATED-RELATED"/>
    <property type="match status" value="1"/>
</dbReference>
<reference evidence="9 10" key="1">
    <citation type="submission" date="2023-02" db="EMBL/GenBank/DDBJ databases">
        <title>Genome sequence of Novosphingobium humi KACC 19094.</title>
        <authorList>
            <person name="Kim S."/>
            <person name="Heo J."/>
            <person name="Kwon S.-W."/>
        </authorList>
    </citation>
    <scope>NUCLEOTIDE SEQUENCE [LARGE SCALE GENOMIC DNA]</scope>
    <source>
        <strain evidence="9 10">KACC 19094</strain>
        <plasmid evidence="9 10">unnamed1</plasmid>
    </source>
</reference>
<dbReference type="Proteomes" id="UP001218231">
    <property type="component" value="Plasmid unnamed1"/>
</dbReference>
<feature type="transmembrane region" description="Helical" evidence="7">
    <location>
        <begin position="339"/>
        <end position="358"/>
    </location>
</feature>
<dbReference type="PANTHER" id="PTHR23517:SF2">
    <property type="entry name" value="MULTIDRUG RESISTANCE PROTEIN MDTH"/>
    <property type="match status" value="1"/>
</dbReference>
<evidence type="ECO:0000256" key="5">
    <source>
        <dbReference type="ARBA" id="ARBA00022989"/>
    </source>
</evidence>
<keyword evidence="9" id="KW-0614">Plasmid</keyword>
<feature type="transmembrane region" description="Helical" evidence="7">
    <location>
        <begin position="304"/>
        <end position="327"/>
    </location>
</feature>
<evidence type="ECO:0000313" key="9">
    <source>
        <dbReference type="EMBL" id="WCT80055.1"/>
    </source>
</evidence>
<keyword evidence="5 7" id="KW-1133">Transmembrane helix</keyword>
<feature type="transmembrane region" description="Helical" evidence="7">
    <location>
        <begin position="109"/>
        <end position="131"/>
    </location>
</feature>
<feature type="transmembrane region" description="Helical" evidence="7">
    <location>
        <begin position="174"/>
        <end position="192"/>
    </location>
</feature>
<dbReference type="RefSeq" id="WP_273620327.1">
    <property type="nucleotide sequence ID" value="NZ_CP117418.1"/>
</dbReference>